<keyword evidence="2" id="KW-1185">Reference proteome</keyword>
<reference evidence="1 2" key="1">
    <citation type="submission" date="2019-02" db="EMBL/GenBank/DDBJ databases">
        <title>Deep-cultivation of Planctomycetes and their phenomic and genomic characterization uncovers novel biology.</title>
        <authorList>
            <person name="Wiegand S."/>
            <person name="Jogler M."/>
            <person name="Boedeker C."/>
            <person name="Pinto D."/>
            <person name="Vollmers J."/>
            <person name="Rivas-Marin E."/>
            <person name="Kohn T."/>
            <person name="Peeters S.H."/>
            <person name="Heuer A."/>
            <person name="Rast P."/>
            <person name="Oberbeckmann S."/>
            <person name="Bunk B."/>
            <person name="Jeske O."/>
            <person name="Meyerdierks A."/>
            <person name="Storesund J.E."/>
            <person name="Kallscheuer N."/>
            <person name="Luecker S."/>
            <person name="Lage O.M."/>
            <person name="Pohl T."/>
            <person name="Merkel B.J."/>
            <person name="Hornburger P."/>
            <person name="Mueller R.-W."/>
            <person name="Bruemmer F."/>
            <person name="Labrenz M."/>
            <person name="Spormann A.M."/>
            <person name="Op den Camp H."/>
            <person name="Overmann J."/>
            <person name="Amann R."/>
            <person name="Jetten M.S.M."/>
            <person name="Mascher T."/>
            <person name="Medema M.H."/>
            <person name="Devos D.P."/>
            <person name="Kaster A.-K."/>
            <person name="Ovreas L."/>
            <person name="Rohde M."/>
            <person name="Galperin M.Y."/>
            <person name="Jogler C."/>
        </authorList>
    </citation>
    <scope>NUCLEOTIDE SEQUENCE [LARGE SCALE GENOMIC DNA]</scope>
    <source>
        <strain evidence="1 2">Pla85_3_4</strain>
    </source>
</reference>
<sequence length="141" mass="16029">MTTAPLDRITHLALKQFTTTLCKNREFEWRPPCGSPPSRGYVERKRFSTEPWTNGPVLAAWAIENYEASRQIESSTNLPRPIVDGMFFDCMLGNWGVTDDLKELSINWQTGPLFGRGFVYPILEAPTGILYLGKRTTTWVS</sequence>
<dbReference type="Proteomes" id="UP000317648">
    <property type="component" value="Chromosome"/>
</dbReference>
<accession>A0A518DPR0</accession>
<proteinExistence type="predicted"/>
<evidence type="ECO:0000313" key="1">
    <source>
        <dbReference type="EMBL" id="QDU93830.1"/>
    </source>
</evidence>
<gene>
    <name evidence="1" type="ORF">Pla8534_16130</name>
</gene>
<evidence type="ECO:0000313" key="2">
    <source>
        <dbReference type="Proteomes" id="UP000317648"/>
    </source>
</evidence>
<organism evidence="1 2">
    <name type="scientific">Lignipirellula cremea</name>
    <dbReference type="NCBI Taxonomy" id="2528010"/>
    <lineage>
        <taxon>Bacteria</taxon>
        <taxon>Pseudomonadati</taxon>
        <taxon>Planctomycetota</taxon>
        <taxon>Planctomycetia</taxon>
        <taxon>Pirellulales</taxon>
        <taxon>Pirellulaceae</taxon>
        <taxon>Lignipirellula</taxon>
    </lineage>
</organism>
<name>A0A518DPR0_9BACT</name>
<dbReference type="KEGG" id="lcre:Pla8534_16130"/>
<dbReference type="AlphaFoldDB" id="A0A518DPR0"/>
<protein>
    <submittedName>
        <fullName evidence="1">Uncharacterized protein</fullName>
    </submittedName>
</protein>
<dbReference type="EMBL" id="CP036433">
    <property type="protein sequence ID" value="QDU93830.1"/>
    <property type="molecule type" value="Genomic_DNA"/>
</dbReference>